<accession>A0A2T2YJN5</accession>
<organism evidence="1 2">
    <name type="scientific">Adhaeribacter arboris</name>
    <dbReference type="NCBI Taxonomy" id="2072846"/>
    <lineage>
        <taxon>Bacteria</taxon>
        <taxon>Pseudomonadati</taxon>
        <taxon>Bacteroidota</taxon>
        <taxon>Cytophagia</taxon>
        <taxon>Cytophagales</taxon>
        <taxon>Hymenobacteraceae</taxon>
        <taxon>Adhaeribacter</taxon>
    </lineage>
</organism>
<dbReference type="Gene3D" id="1.25.40.390">
    <property type="match status" value="1"/>
</dbReference>
<evidence type="ECO:0000313" key="2">
    <source>
        <dbReference type="Proteomes" id="UP000240357"/>
    </source>
</evidence>
<dbReference type="InterPro" id="IPR041662">
    <property type="entry name" value="SusD-like_2"/>
</dbReference>
<dbReference type="Pfam" id="PF12771">
    <property type="entry name" value="SusD-like_2"/>
    <property type="match status" value="1"/>
</dbReference>
<dbReference type="Proteomes" id="UP000240357">
    <property type="component" value="Unassembled WGS sequence"/>
</dbReference>
<dbReference type="EMBL" id="PYFT01000001">
    <property type="protein sequence ID" value="PSR55712.1"/>
    <property type="molecule type" value="Genomic_DNA"/>
</dbReference>
<proteinExistence type="predicted"/>
<keyword evidence="2" id="KW-1185">Reference proteome</keyword>
<name>A0A2T2YJN5_9BACT</name>
<reference evidence="1 2" key="1">
    <citation type="submission" date="2018-03" db="EMBL/GenBank/DDBJ databases">
        <title>Adhaeribacter sp. HMF7605 Genome sequencing and assembly.</title>
        <authorList>
            <person name="Kang H."/>
            <person name="Kang J."/>
            <person name="Cha I."/>
            <person name="Kim H."/>
            <person name="Joh K."/>
        </authorList>
    </citation>
    <scope>NUCLEOTIDE SEQUENCE [LARGE SCALE GENOMIC DNA]</scope>
    <source>
        <strain evidence="1 2">HMF7605</strain>
    </source>
</reference>
<keyword evidence="1" id="KW-0449">Lipoprotein</keyword>
<dbReference type="InterPro" id="IPR011990">
    <property type="entry name" value="TPR-like_helical_dom_sf"/>
</dbReference>
<dbReference type="AlphaFoldDB" id="A0A2T2YJN5"/>
<dbReference type="OrthoDB" id="622163at2"/>
<sequence length="510" mass="56662">MKINSKLSSIISSITLFTSLCMVTACDDGFEEMNVNPNAYEKVVPEFMFSKALYDGARNRLGGADGAMQYTTSFNEVAGFGSKYIFLQGSAPYGVFTSAYTNEIQEITDVILSIQDDPINANKLATARIWRAYSYHRVTDLYGDIPYSQAGLGYREGILKPKYDKQEDIYKDLLKELEEATSQFDAAKPTFGAADVIYGGNMEKWKKFAYSLMLRLGMRLTKVDAALAETWVKKAIAGGVITTDADIAQIMFVAGGQAINQNPLANAYLSSDYSSANGSTNREGGKYANTFINFLKNNNDPRLGVLSVVWQNGKADTTAAIQKGMPQNFQTKPADFVTYSEPNPATLLRLDTPVLLMTSAEVNFLLAEASLRGWYTGETTEQLYNNGVRSAMKQWSAWGSTGVISDTRINTYLAAHPFNAAGTIEQQMEQIHTQFWASLYPDSQEVFSNWRRTGYPILIPNNVPGNATNGTIFRRMLYPSIEESLNPENLQEAITRLGGNTFLTRIWWDK</sequence>
<gene>
    <name evidence="1" type="ORF">AHMF7605_20495</name>
</gene>
<dbReference type="SUPFAM" id="SSF48452">
    <property type="entry name" value="TPR-like"/>
    <property type="match status" value="1"/>
</dbReference>
<comment type="caution">
    <text evidence="1">The sequence shown here is derived from an EMBL/GenBank/DDBJ whole genome shotgun (WGS) entry which is preliminary data.</text>
</comment>
<dbReference type="PROSITE" id="PS51257">
    <property type="entry name" value="PROKAR_LIPOPROTEIN"/>
    <property type="match status" value="1"/>
</dbReference>
<evidence type="ECO:0000313" key="1">
    <source>
        <dbReference type="EMBL" id="PSR55712.1"/>
    </source>
</evidence>
<protein>
    <submittedName>
        <fullName evidence="1">SusD/RagB family nutrient-binding outer membrane lipoprotein</fullName>
    </submittedName>
</protein>
<dbReference type="RefSeq" id="WP_106931893.1">
    <property type="nucleotide sequence ID" value="NZ_PYFT01000001.1"/>
</dbReference>